<dbReference type="Proteomes" id="UP000568380">
    <property type="component" value="Unassembled WGS sequence"/>
</dbReference>
<dbReference type="EMBL" id="JACHIN010000006">
    <property type="protein sequence ID" value="MBB5079533.1"/>
    <property type="molecule type" value="Genomic_DNA"/>
</dbReference>
<evidence type="ECO:0000313" key="1">
    <source>
        <dbReference type="EMBL" id="MBB5079533.1"/>
    </source>
</evidence>
<gene>
    <name evidence="1" type="ORF">HNR40_005019</name>
</gene>
<organism evidence="1 2">
    <name type="scientific">Nonomuraea endophytica</name>
    <dbReference type="NCBI Taxonomy" id="714136"/>
    <lineage>
        <taxon>Bacteria</taxon>
        <taxon>Bacillati</taxon>
        <taxon>Actinomycetota</taxon>
        <taxon>Actinomycetes</taxon>
        <taxon>Streptosporangiales</taxon>
        <taxon>Streptosporangiaceae</taxon>
        <taxon>Nonomuraea</taxon>
    </lineage>
</organism>
<dbReference type="AlphaFoldDB" id="A0A7W8A7A9"/>
<evidence type="ECO:0000313" key="2">
    <source>
        <dbReference type="Proteomes" id="UP000568380"/>
    </source>
</evidence>
<sequence>MPEVDHRLQVICAVTLVRGVEEGARVMPGLLLIGGWPVANATRSCAS</sequence>
<proteinExistence type="predicted"/>
<accession>A0A7W8A7A9</accession>
<comment type="caution">
    <text evidence="1">The sequence shown here is derived from an EMBL/GenBank/DDBJ whole genome shotgun (WGS) entry which is preliminary data.</text>
</comment>
<dbReference type="RefSeq" id="WP_184965196.1">
    <property type="nucleotide sequence ID" value="NZ_JACHIN010000006.1"/>
</dbReference>
<reference evidence="1 2" key="1">
    <citation type="submission" date="2020-08" db="EMBL/GenBank/DDBJ databases">
        <title>Genomic Encyclopedia of Type Strains, Phase IV (KMG-IV): sequencing the most valuable type-strain genomes for metagenomic binning, comparative biology and taxonomic classification.</title>
        <authorList>
            <person name="Goeker M."/>
        </authorList>
    </citation>
    <scope>NUCLEOTIDE SEQUENCE [LARGE SCALE GENOMIC DNA]</scope>
    <source>
        <strain evidence="1 2">DSM 45385</strain>
    </source>
</reference>
<protein>
    <submittedName>
        <fullName evidence="1">Uncharacterized protein</fullName>
    </submittedName>
</protein>
<name>A0A7W8A7A9_9ACTN</name>
<keyword evidence="2" id="KW-1185">Reference proteome</keyword>